<protein>
    <submittedName>
        <fullName evidence="2">Uncharacterized protein</fullName>
    </submittedName>
</protein>
<sequence length="115" mass="12369">MPRGRPEEQAYDRLGGAGPLTGGVGGVFQLDREEQRRLALVHLLHLDVGVALGQVGQLVAELEQQLEPVGLAERVEVVDDLRERGRQVVGDLAHEGLPCSTGTPTELPHSVHEPS</sequence>
<organism evidence="2 3">
    <name type="scientific">Barrientosiimonas endolithica</name>
    <dbReference type="NCBI Taxonomy" id="1535208"/>
    <lineage>
        <taxon>Bacteria</taxon>
        <taxon>Bacillati</taxon>
        <taxon>Actinomycetota</taxon>
        <taxon>Actinomycetes</taxon>
        <taxon>Micrococcales</taxon>
        <taxon>Dermacoccaceae</taxon>
        <taxon>Barrientosiimonas</taxon>
    </lineage>
</organism>
<evidence type="ECO:0000313" key="2">
    <source>
        <dbReference type="EMBL" id="BDZ57589.1"/>
    </source>
</evidence>
<name>A0ABM8HA31_9MICO</name>
<evidence type="ECO:0000256" key="1">
    <source>
        <dbReference type="SAM" id="MobiDB-lite"/>
    </source>
</evidence>
<proteinExistence type="predicted"/>
<keyword evidence="3" id="KW-1185">Reference proteome</keyword>
<dbReference type="Proteomes" id="UP001321421">
    <property type="component" value="Chromosome"/>
</dbReference>
<evidence type="ECO:0000313" key="3">
    <source>
        <dbReference type="Proteomes" id="UP001321421"/>
    </source>
</evidence>
<gene>
    <name evidence="2" type="ORF">GCM10025872_12460</name>
</gene>
<feature type="region of interest" description="Disordered" evidence="1">
    <location>
        <begin position="94"/>
        <end position="115"/>
    </location>
</feature>
<reference evidence="3" key="1">
    <citation type="journal article" date="2019" name="Int. J. Syst. Evol. Microbiol.">
        <title>The Global Catalogue of Microorganisms (GCM) 10K type strain sequencing project: providing services to taxonomists for standard genome sequencing and annotation.</title>
        <authorList>
            <consortium name="The Broad Institute Genomics Platform"/>
            <consortium name="The Broad Institute Genome Sequencing Center for Infectious Disease"/>
            <person name="Wu L."/>
            <person name="Ma J."/>
        </authorList>
    </citation>
    <scope>NUCLEOTIDE SEQUENCE [LARGE SCALE GENOMIC DNA]</scope>
    <source>
        <strain evidence="3">NBRC 110608</strain>
    </source>
</reference>
<accession>A0ABM8HA31</accession>
<dbReference type="EMBL" id="AP027735">
    <property type="protein sequence ID" value="BDZ57589.1"/>
    <property type="molecule type" value="Genomic_DNA"/>
</dbReference>